<keyword evidence="5" id="KW-1185">Reference proteome</keyword>
<dbReference type="Proteomes" id="UP000604117">
    <property type="component" value="Unassembled WGS sequence"/>
</dbReference>
<name>A0ABQ4CKU0_9ACTN</name>
<proteinExistence type="predicted"/>
<feature type="coiled-coil region" evidence="1">
    <location>
        <begin position="94"/>
        <end position="121"/>
    </location>
</feature>
<keyword evidence="3" id="KW-0472">Membrane</keyword>
<evidence type="ECO:0000313" key="4">
    <source>
        <dbReference type="EMBL" id="GIF71912.1"/>
    </source>
</evidence>
<feature type="region of interest" description="Disordered" evidence="2">
    <location>
        <begin position="28"/>
        <end position="53"/>
    </location>
</feature>
<reference evidence="4 5" key="1">
    <citation type="submission" date="2021-01" db="EMBL/GenBank/DDBJ databases">
        <title>Whole genome shotgun sequence of Asanoa siamensis NBRC 107932.</title>
        <authorList>
            <person name="Komaki H."/>
            <person name="Tamura T."/>
        </authorList>
    </citation>
    <scope>NUCLEOTIDE SEQUENCE [LARGE SCALE GENOMIC DNA]</scope>
    <source>
        <strain evidence="4 5">NBRC 107932</strain>
    </source>
</reference>
<dbReference type="EMBL" id="BONE01000008">
    <property type="protein sequence ID" value="GIF71912.1"/>
    <property type="molecule type" value="Genomic_DNA"/>
</dbReference>
<evidence type="ECO:0000313" key="5">
    <source>
        <dbReference type="Proteomes" id="UP000604117"/>
    </source>
</evidence>
<evidence type="ECO:0008006" key="6">
    <source>
        <dbReference type="Google" id="ProtNLM"/>
    </source>
</evidence>
<evidence type="ECO:0000256" key="2">
    <source>
        <dbReference type="SAM" id="MobiDB-lite"/>
    </source>
</evidence>
<sequence>MAGNQVTLTFAGDANKLVKEQQRAAKATQEFADGATQASRQAGEAASASSGLTDRLSKLGNIAEGATAAIDSAGSGMQALVDIQQAGTERAARLARAVNDVKQAQEDAAQATRDYAQAGIDSRQAAQDVEQAELDKKVALEDYTAAVKEHGKNSNKAQQAWLDAKQAGIDLAQANEDSAQATRDASQATIDAEAAQLDLNEAQREANPPEMQGWADKLNLVTPLISALVGVVTLATAAQWSLNVAWLASPITWIVVGIAAVVAAIVLIATKTDWFQKAWRASWGWVKSAASNTWEFLQKIPGWIGTAFSKVSSAITAPFRSAFNFVADAWNNTVGALHFSIPGWVPGLGGNSFGVPNIPKFHTGGMASGAMGGEFLAVLRAGERVTPPTGSAGRGALTLAASGNGTSVDRALAEMVVGAINRGALKLTVRNDRVAAANG</sequence>
<feature type="transmembrane region" description="Helical" evidence="3">
    <location>
        <begin position="246"/>
        <end position="270"/>
    </location>
</feature>
<protein>
    <recommendedName>
        <fullName evidence="6">Phage tail tape measure protein</fullName>
    </recommendedName>
</protein>
<dbReference type="RefSeq" id="WP_203711377.1">
    <property type="nucleotide sequence ID" value="NZ_BONE01000008.1"/>
</dbReference>
<keyword evidence="3" id="KW-1133">Transmembrane helix</keyword>
<keyword evidence="3" id="KW-0812">Transmembrane</keyword>
<accession>A0ABQ4CKU0</accession>
<comment type="caution">
    <text evidence="4">The sequence shown here is derived from an EMBL/GenBank/DDBJ whole genome shotgun (WGS) entry which is preliminary data.</text>
</comment>
<evidence type="ECO:0000256" key="1">
    <source>
        <dbReference type="SAM" id="Coils"/>
    </source>
</evidence>
<evidence type="ECO:0000256" key="3">
    <source>
        <dbReference type="SAM" id="Phobius"/>
    </source>
</evidence>
<keyword evidence="1" id="KW-0175">Coiled coil</keyword>
<gene>
    <name evidence="4" type="ORF">Asi02nite_14300</name>
</gene>
<organism evidence="4 5">
    <name type="scientific">Asanoa siamensis</name>
    <dbReference type="NCBI Taxonomy" id="926357"/>
    <lineage>
        <taxon>Bacteria</taxon>
        <taxon>Bacillati</taxon>
        <taxon>Actinomycetota</taxon>
        <taxon>Actinomycetes</taxon>
        <taxon>Micromonosporales</taxon>
        <taxon>Micromonosporaceae</taxon>
        <taxon>Asanoa</taxon>
    </lineage>
</organism>
<feature type="transmembrane region" description="Helical" evidence="3">
    <location>
        <begin position="220"/>
        <end position="240"/>
    </location>
</feature>